<dbReference type="Proteomes" id="UP000823941">
    <property type="component" value="Chromosome 6"/>
</dbReference>
<dbReference type="InterPro" id="IPR029058">
    <property type="entry name" value="AB_hydrolase_fold"/>
</dbReference>
<feature type="chain" id="PRO_5045631443" description="Carboxylesterase type B domain-containing protein" evidence="3">
    <location>
        <begin position="23"/>
        <end position="667"/>
    </location>
</feature>
<dbReference type="PANTHER" id="PTHR43903">
    <property type="entry name" value="NEUROLIGIN"/>
    <property type="match status" value="1"/>
</dbReference>
<evidence type="ECO:0000256" key="2">
    <source>
        <dbReference type="ARBA" id="ARBA00023180"/>
    </source>
</evidence>
<evidence type="ECO:0000313" key="6">
    <source>
        <dbReference type="Proteomes" id="UP000823941"/>
    </source>
</evidence>
<dbReference type="InterPro" id="IPR002018">
    <property type="entry name" value="CarbesteraseB"/>
</dbReference>
<keyword evidence="2" id="KW-0325">Glycoprotein</keyword>
<keyword evidence="6" id="KW-1185">Reference proteome</keyword>
<evidence type="ECO:0000259" key="4">
    <source>
        <dbReference type="Pfam" id="PF00135"/>
    </source>
</evidence>
<evidence type="ECO:0000256" key="1">
    <source>
        <dbReference type="ARBA" id="ARBA00005964"/>
    </source>
</evidence>
<feature type="signal peptide" evidence="3">
    <location>
        <begin position="1"/>
        <end position="22"/>
    </location>
</feature>
<organism evidence="5 6">
    <name type="scientific">Plutella xylostella</name>
    <name type="common">Diamondback moth</name>
    <name type="synonym">Plutella maculipennis</name>
    <dbReference type="NCBI Taxonomy" id="51655"/>
    <lineage>
        <taxon>Eukaryota</taxon>
        <taxon>Metazoa</taxon>
        <taxon>Ecdysozoa</taxon>
        <taxon>Arthropoda</taxon>
        <taxon>Hexapoda</taxon>
        <taxon>Insecta</taxon>
        <taxon>Pterygota</taxon>
        <taxon>Neoptera</taxon>
        <taxon>Endopterygota</taxon>
        <taxon>Lepidoptera</taxon>
        <taxon>Glossata</taxon>
        <taxon>Ditrysia</taxon>
        <taxon>Yponomeutoidea</taxon>
        <taxon>Plutellidae</taxon>
        <taxon>Plutella</taxon>
    </lineage>
</organism>
<proteinExistence type="inferred from homology"/>
<evidence type="ECO:0000313" key="5">
    <source>
        <dbReference type="EMBL" id="KAG7309943.1"/>
    </source>
</evidence>
<name>A0ABQ7QY28_PLUXY</name>
<feature type="domain" description="Carboxylesterase type B" evidence="4">
    <location>
        <begin position="48"/>
        <end position="585"/>
    </location>
</feature>
<reference evidence="5 6" key="1">
    <citation type="submission" date="2021-06" db="EMBL/GenBank/DDBJ databases">
        <title>A haploid diamondback moth (Plutella xylostella L.) genome assembly resolves 31 chromosomes and identifies a diamide resistance mutation.</title>
        <authorList>
            <person name="Ward C.M."/>
            <person name="Perry K.D."/>
            <person name="Baker G."/>
            <person name="Powis K."/>
            <person name="Heckel D.G."/>
            <person name="Baxter S.W."/>
        </authorList>
    </citation>
    <scope>NUCLEOTIDE SEQUENCE [LARGE SCALE GENOMIC DNA]</scope>
    <source>
        <strain evidence="5 6">LV</strain>
        <tissue evidence="5">Single pupa</tissue>
    </source>
</reference>
<sequence length="667" mass="70545">MWGGAAWLCLGVLCAASGAARAVVGGAPSAPPEPDAAVVFVQRNSLSARLEGTRDDKIGYYSFLGIRYAEPPVGPRRFQRAVRRLPAGEVDARRPCPPCPQQDPRRPGQLLGQEDCLCLSIYTPKMPGSEEGSPVIIFIHGGNYQTGSANAYGGQHLVQQDTILVTLQYRLGSLGFLSTGQKDAAGNVGLFDMQAAYSWVNDYIKFFGGDPSRIVVMGQGSGGSAASLLALSPQGRAARGVVALSGAPLSPGAVRRDPLRQARDLAARTGCPPEPAEQLVACLRALPVEKIIMADSQLNTEGMVDTQAFLNDISGRDGAGARVEGADDERGLPPLVEAAPARALAEKRQRCPMLTGVTSAETSRAVYGKYSSFLGDKLTQVKDFVKNELVGGLRGVVQGVEGLVPLKALQSAVPIPLADYYQAILEGSVDSANGLLKIAEATADALFNLPAYKSVEAWSSAAPAYLYSFEHVGNLSRGSHFLPGSALTGDTNEVHKASGPAHGDELAYIFEPLDAGGAALPGAVSDTDRRVRDAFVGLIAKFAHNLQPIEQKNNSKVTSFVPFSDKNGGQYLKINDEIKVDKNFRFCQIGLWGGMADRVTGSLCKDVLGNLLKMPVKLPKLPMPGVPAVPGVPEVALVPKLPGLGLGGQGQKQPKVTMRPLISPFRF</sequence>
<dbReference type="SUPFAM" id="SSF53474">
    <property type="entry name" value="alpha/beta-Hydrolases"/>
    <property type="match status" value="1"/>
</dbReference>
<comment type="similarity">
    <text evidence="1">Belongs to the type-B carboxylesterase/lipase family.</text>
</comment>
<dbReference type="InterPro" id="IPR051093">
    <property type="entry name" value="Neuroligin/BSAL"/>
</dbReference>
<comment type="caution">
    <text evidence="5">The sequence shown here is derived from an EMBL/GenBank/DDBJ whole genome shotgun (WGS) entry which is preliminary data.</text>
</comment>
<dbReference type="Gene3D" id="3.40.50.1820">
    <property type="entry name" value="alpha/beta hydrolase"/>
    <property type="match status" value="1"/>
</dbReference>
<dbReference type="Pfam" id="PF00135">
    <property type="entry name" value="COesterase"/>
    <property type="match status" value="1"/>
</dbReference>
<keyword evidence="3" id="KW-0732">Signal</keyword>
<gene>
    <name evidence="5" type="ORF">JYU34_004459</name>
</gene>
<dbReference type="EMBL" id="JAHIBW010000006">
    <property type="protein sequence ID" value="KAG7309943.1"/>
    <property type="molecule type" value="Genomic_DNA"/>
</dbReference>
<protein>
    <recommendedName>
        <fullName evidence="4">Carboxylesterase type B domain-containing protein</fullName>
    </recommendedName>
</protein>
<evidence type="ECO:0000256" key="3">
    <source>
        <dbReference type="SAM" id="SignalP"/>
    </source>
</evidence>
<accession>A0ABQ7QY28</accession>